<protein>
    <submittedName>
        <fullName evidence="2">Uncharacterized protein</fullName>
    </submittedName>
</protein>
<feature type="region of interest" description="Disordered" evidence="1">
    <location>
        <begin position="81"/>
        <end position="145"/>
    </location>
</feature>
<name>A0A182VLK9_ANOME</name>
<accession>A0A182VLK9</accession>
<evidence type="ECO:0000313" key="3">
    <source>
        <dbReference type="Proteomes" id="UP000075903"/>
    </source>
</evidence>
<evidence type="ECO:0000256" key="1">
    <source>
        <dbReference type="SAM" id="MobiDB-lite"/>
    </source>
</evidence>
<organism evidence="2 3">
    <name type="scientific">Anopheles merus</name>
    <name type="common">Mosquito</name>
    <dbReference type="NCBI Taxonomy" id="30066"/>
    <lineage>
        <taxon>Eukaryota</taxon>
        <taxon>Metazoa</taxon>
        <taxon>Ecdysozoa</taxon>
        <taxon>Arthropoda</taxon>
        <taxon>Hexapoda</taxon>
        <taxon>Insecta</taxon>
        <taxon>Pterygota</taxon>
        <taxon>Neoptera</taxon>
        <taxon>Endopterygota</taxon>
        <taxon>Diptera</taxon>
        <taxon>Nematocera</taxon>
        <taxon>Culicoidea</taxon>
        <taxon>Culicidae</taxon>
        <taxon>Anophelinae</taxon>
        <taxon>Anopheles</taxon>
    </lineage>
</organism>
<dbReference type="VEuPathDB" id="VectorBase:AMEM017032"/>
<evidence type="ECO:0000313" key="2">
    <source>
        <dbReference type="EnsemblMetazoa" id="AMEM017032-PA"/>
    </source>
</evidence>
<dbReference type="Proteomes" id="UP000075903">
    <property type="component" value="Unassembled WGS sequence"/>
</dbReference>
<proteinExistence type="predicted"/>
<feature type="region of interest" description="Disordered" evidence="1">
    <location>
        <begin position="1"/>
        <end position="26"/>
    </location>
</feature>
<sequence length="183" mass="20650">MGNLLCCRSKKRTKSTGSSSSFNSEYDSQLPWDAEAFHEGHIMRICQKRKRGRKVLHHRIKAGGAYQVPTMELKNKYLPHRHHDHQPEKGHSAGQRKQPHRNGLTATGGRKKAPGNGWVAPNHHLQPPKPQQHHHLPPGVGRKPRTPIRTIVAFGSVEDLRNDDALKRDNGCGYLIYAIMCCI</sequence>
<dbReference type="AlphaFoldDB" id="A0A182VLK9"/>
<reference evidence="2" key="1">
    <citation type="submission" date="2020-05" db="UniProtKB">
        <authorList>
            <consortium name="EnsemblMetazoa"/>
        </authorList>
    </citation>
    <scope>IDENTIFICATION</scope>
    <source>
        <strain evidence="2">MAF</strain>
    </source>
</reference>
<keyword evidence="3" id="KW-1185">Reference proteome</keyword>
<feature type="compositionally biased region" description="Basic residues" evidence="1">
    <location>
        <begin position="131"/>
        <end position="145"/>
    </location>
</feature>
<dbReference type="EnsemblMetazoa" id="AMEM017032-RA">
    <property type="protein sequence ID" value="AMEM017032-PA"/>
    <property type="gene ID" value="AMEM017032"/>
</dbReference>